<dbReference type="Proteomes" id="UP001597045">
    <property type="component" value="Unassembled WGS sequence"/>
</dbReference>
<dbReference type="Gene3D" id="3.40.50.300">
    <property type="entry name" value="P-loop containing nucleotide triphosphate hydrolases"/>
    <property type="match status" value="1"/>
</dbReference>
<reference evidence="2" key="1">
    <citation type="journal article" date="2019" name="Int. J. Syst. Evol. Microbiol.">
        <title>The Global Catalogue of Microorganisms (GCM) 10K type strain sequencing project: providing services to taxonomists for standard genome sequencing and annotation.</title>
        <authorList>
            <consortium name="The Broad Institute Genomics Platform"/>
            <consortium name="The Broad Institute Genome Sequencing Center for Infectious Disease"/>
            <person name="Wu L."/>
            <person name="Ma J."/>
        </authorList>
    </citation>
    <scope>NUCLEOTIDE SEQUENCE [LARGE SCALE GENOMIC DNA]</scope>
    <source>
        <strain evidence="2">JCM 31486</strain>
    </source>
</reference>
<dbReference type="SUPFAM" id="SSF52540">
    <property type="entry name" value="P-loop containing nucleoside triphosphate hydrolases"/>
    <property type="match status" value="1"/>
</dbReference>
<evidence type="ECO:0000313" key="2">
    <source>
        <dbReference type="Proteomes" id="UP001597045"/>
    </source>
</evidence>
<dbReference type="Pfam" id="PF13469">
    <property type="entry name" value="Sulfotransfer_3"/>
    <property type="match status" value="1"/>
</dbReference>
<dbReference type="EC" id="2.8.2.-" evidence="1"/>
<name>A0ABW3MID1_9PSEU</name>
<dbReference type="EMBL" id="JBHTIS010001821">
    <property type="protein sequence ID" value="MFD1048835.1"/>
    <property type="molecule type" value="Genomic_DNA"/>
</dbReference>
<protein>
    <submittedName>
        <fullName evidence="1">Sulfotransferase family protein</fullName>
        <ecNumber evidence="1">2.8.2.-</ecNumber>
    </submittedName>
</protein>
<dbReference type="InterPro" id="IPR052736">
    <property type="entry name" value="Stf3_sulfotransferase"/>
</dbReference>
<gene>
    <name evidence="1" type="ORF">ACFQ1S_26525</name>
</gene>
<dbReference type="InterPro" id="IPR027417">
    <property type="entry name" value="P-loop_NTPase"/>
</dbReference>
<proteinExistence type="predicted"/>
<evidence type="ECO:0000313" key="1">
    <source>
        <dbReference type="EMBL" id="MFD1048835.1"/>
    </source>
</evidence>
<dbReference type="PANTHER" id="PTHR36451">
    <property type="entry name" value="PAPS-DEPENDENT SULFOTRANSFERASE STF3"/>
    <property type="match status" value="1"/>
</dbReference>
<keyword evidence="1" id="KW-0808">Transferase</keyword>
<accession>A0ABW3MID1</accession>
<feature type="non-terminal residue" evidence="1">
    <location>
        <position position="1"/>
    </location>
</feature>
<dbReference type="GO" id="GO:0016740">
    <property type="term" value="F:transferase activity"/>
    <property type="evidence" value="ECO:0007669"/>
    <property type="project" value="UniProtKB-KW"/>
</dbReference>
<sequence length="334" mass="38686">LRRTLDDVADNPNATMFGRAETFRSCVYYASIRLRLQDLLTRHPEIAGLPFREPIIVVGPWRSGTTHMHGLLGADSRLRTLRYRELVEPLSSYVPGEDDVVVLPHVRCDLLPYLAAMHPLGHEDVAEEITLQGANFPAESDGDHRPHFEYMKTILKAMQWQHGPDRWVLKSPSYCEQLPVLMDTFPDATVVMLHRDPVATIQSLATRFAYARRLRDRRVDPDAILTACVQRVEHMLRARMRDEHRVPTARRVEILFHDFMADQSAALHQVYAAAGLDLTDEQQKRTAAFRTDHARYRHGRIVYDLREDFGVDPEEIRDRFAFYYDQYPVRVEVN</sequence>
<organism evidence="1 2">
    <name type="scientific">Kibdelosporangium lantanae</name>
    <dbReference type="NCBI Taxonomy" id="1497396"/>
    <lineage>
        <taxon>Bacteria</taxon>
        <taxon>Bacillati</taxon>
        <taxon>Actinomycetota</taxon>
        <taxon>Actinomycetes</taxon>
        <taxon>Pseudonocardiales</taxon>
        <taxon>Pseudonocardiaceae</taxon>
        <taxon>Kibdelosporangium</taxon>
    </lineage>
</organism>
<comment type="caution">
    <text evidence="1">The sequence shown here is derived from an EMBL/GenBank/DDBJ whole genome shotgun (WGS) entry which is preliminary data.</text>
</comment>
<keyword evidence="2" id="KW-1185">Reference proteome</keyword>
<dbReference type="PANTHER" id="PTHR36451:SF1">
    <property type="entry name" value="OMEGA-HYDROXY-BETA-DIHYDROMENAQUINONE-9 SULFOTRANSFERASE STF3"/>
    <property type="match status" value="1"/>
</dbReference>